<dbReference type="Proteomes" id="UP000325313">
    <property type="component" value="Unassembled WGS sequence"/>
</dbReference>
<dbReference type="EMBL" id="VSWC01000079">
    <property type="protein sequence ID" value="KAA1094556.1"/>
    <property type="molecule type" value="Genomic_DNA"/>
</dbReference>
<evidence type="ECO:0000313" key="1">
    <source>
        <dbReference type="EMBL" id="KAA1094556.1"/>
    </source>
</evidence>
<gene>
    <name evidence="1" type="ORF">PGT21_024876</name>
    <name evidence="2" type="ORF">PGTUg99_024376</name>
</gene>
<evidence type="ECO:0000313" key="3">
    <source>
        <dbReference type="Proteomes" id="UP000324748"/>
    </source>
</evidence>
<dbReference type="EMBL" id="VDEP01000138">
    <property type="protein sequence ID" value="KAA1129027.1"/>
    <property type="molecule type" value="Genomic_DNA"/>
</dbReference>
<dbReference type="Proteomes" id="UP000324748">
    <property type="component" value="Unassembled WGS sequence"/>
</dbReference>
<comment type="caution">
    <text evidence="2">The sequence shown here is derived from an EMBL/GenBank/DDBJ whole genome shotgun (WGS) entry which is preliminary data.</text>
</comment>
<proteinExistence type="predicted"/>
<organism evidence="2 4">
    <name type="scientific">Puccinia graminis f. sp. tritici</name>
    <dbReference type="NCBI Taxonomy" id="56615"/>
    <lineage>
        <taxon>Eukaryota</taxon>
        <taxon>Fungi</taxon>
        <taxon>Dikarya</taxon>
        <taxon>Basidiomycota</taxon>
        <taxon>Pucciniomycotina</taxon>
        <taxon>Pucciniomycetes</taxon>
        <taxon>Pucciniales</taxon>
        <taxon>Pucciniaceae</taxon>
        <taxon>Puccinia</taxon>
    </lineage>
</organism>
<evidence type="ECO:0000313" key="2">
    <source>
        <dbReference type="EMBL" id="KAA1129027.1"/>
    </source>
</evidence>
<accession>A0A5B0RTW5</accession>
<dbReference type="AlphaFoldDB" id="A0A5B0RTW5"/>
<reference evidence="3 4" key="1">
    <citation type="submission" date="2019-05" db="EMBL/GenBank/DDBJ databases">
        <title>Emergence of the Ug99 lineage of the wheat stem rust pathogen through somatic hybridization.</title>
        <authorList>
            <person name="Li F."/>
            <person name="Upadhyaya N.M."/>
            <person name="Sperschneider J."/>
            <person name="Matny O."/>
            <person name="Nguyen-Phuc H."/>
            <person name="Mago R."/>
            <person name="Raley C."/>
            <person name="Miller M.E."/>
            <person name="Silverstein K.A.T."/>
            <person name="Henningsen E."/>
            <person name="Hirsch C.D."/>
            <person name="Visser B."/>
            <person name="Pretorius Z.A."/>
            <person name="Steffenson B.J."/>
            <person name="Schwessinger B."/>
            <person name="Dodds P.N."/>
            <person name="Figueroa M."/>
        </authorList>
    </citation>
    <scope>NUCLEOTIDE SEQUENCE [LARGE SCALE GENOMIC DNA]</scope>
    <source>
        <strain evidence="1">21-0</strain>
        <strain evidence="2 4">Ug99</strain>
    </source>
</reference>
<evidence type="ECO:0000313" key="4">
    <source>
        <dbReference type="Proteomes" id="UP000325313"/>
    </source>
</evidence>
<protein>
    <submittedName>
        <fullName evidence="2">Uncharacterized protein</fullName>
    </submittedName>
</protein>
<sequence>MVGEKTGESDAPTADQPENLCWRLDAMQTDWPTKLDGQLNLFLQDLELMADRHLVFDLSIMGPFIELLIPRLGSIR</sequence>
<keyword evidence="3" id="KW-1185">Reference proteome</keyword>
<name>A0A5B0RTW5_PUCGR</name>